<feature type="compositionally biased region" description="Basic and acidic residues" evidence="1">
    <location>
        <begin position="16"/>
        <end position="41"/>
    </location>
</feature>
<evidence type="ECO:0000313" key="2">
    <source>
        <dbReference type="EMBL" id="KAF5185634.1"/>
    </source>
</evidence>
<name>A0A7J6VKJ7_THATH</name>
<protein>
    <submittedName>
        <fullName evidence="2">Uncharacterized protein</fullName>
    </submittedName>
</protein>
<accession>A0A7J6VKJ7</accession>
<feature type="non-terminal residue" evidence="2">
    <location>
        <position position="163"/>
    </location>
</feature>
<dbReference type="AlphaFoldDB" id="A0A7J6VKJ7"/>
<feature type="region of interest" description="Disordered" evidence="1">
    <location>
        <begin position="1"/>
        <end position="42"/>
    </location>
</feature>
<evidence type="ECO:0000256" key="1">
    <source>
        <dbReference type="SAM" id="MobiDB-lite"/>
    </source>
</evidence>
<proteinExistence type="predicted"/>
<organism evidence="2 3">
    <name type="scientific">Thalictrum thalictroides</name>
    <name type="common">Rue-anemone</name>
    <name type="synonym">Anemone thalictroides</name>
    <dbReference type="NCBI Taxonomy" id="46969"/>
    <lineage>
        <taxon>Eukaryota</taxon>
        <taxon>Viridiplantae</taxon>
        <taxon>Streptophyta</taxon>
        <taxon>Embryophyta</taxon>
        <taxon>Tracheophyta</taxon>
        <taxon>Spermatophyta</taxon>
        <taxon>Magnoliopsida</taxon>
        <taxon>Ranunculales</taxon>
        <taxon>Ranunculaceae</taxon>
        <taxon>Thalictroideae</taxon>
        <taxon>Thalictrum</taxon>
    </lineage>
</organism>
<sequence>MDKGKKPIVDTTPSEQPDKNTNKGKKITEPNSKEWTEKKNLEQPSVAIEVPKCNSFQVLEEEEEDIDEQLQLAVVIVEPETGEVQPLASVVEKAHVDTIQALNDKDSSTTMVDNENGIEIAVVLNSPMGLQGMPPVPDKVSEPIKDIPTHRLIDEVVETVLKI</sequence>
<reference evidence="2 3" key="1">
    <citation type="submission" date="2020-06" db="EMBL/GenBank/DDBJ databases">
        <title>Transcriptomic and genomic resources for Thalictrum thalictroides and T. hernandezii: Facilitating candidate gene discovery in an emerging model plant lineage.</title>
        <authorList>
            <person name="Arias T."/>
            <person name="Riano-Pachon D.M."/>
            <person name="Di Stilio V.S."/>
        </authorList>
    </citation>
    <scope>NUCLEOTIDE SEQUENCE [LARGE SCALE GENOMIC DNA]</scope>
    <source>
        <strain evidence="3">cv. WT478/WT964</strain>
        <tissue evidence="2">Leaves</tissue>
    </source>
</reference>
<gene>
    <name evidence="2" type="ORF">FRX31_024779</name>
</gene>
<comment type="caution">
    <text evidence="2">The sequence shown here is derived from an EMBL/GenBank/DDBJ whole genome shotgun (WGS) entry which is preliminary data.</text>
</comment>
<evidence type="ECO:0000313" key="3">
    <source>
        <dbReference type="Proteomes" id="UP000554482"/>
    </source>
</evidence>
<dbReference type="EMBL" id="JABWDY010030413">
    <property type="protein sequence ID" value="KAF5185634.1"/>
    <property type="molecule type" value="Genomic_DNA"/>
</dbReference>
<keyword evidence="3" id="KW-1185">Reference proteome</keyword>
<dbReference type="Proteomes" id="UP000554482">
    <property type="component" value="Unassembled WGS sequence"/>
</dbReference>